<dbReference type="EMBL" id="MCFJ01000005">
    <property type="protein sequence ID" value="ORY66468.1"/>
    <property type="molecule type" value="Genomic_DNA"/>
</dbReference>
<dbReference type="Proteomes" id="UP000193689">
    <property type="component" value="Unassembled WGS sequence"/>
</dbReference>
<protein>
    <submittedName>
        <fullName evidence="1">Uncharacterized protein</fullName>
    </submittedName>
</protein>
<keyword evidence="2" id="KW-1185">Reference proteome</keyword>
<comment type="caution">
    <text evidence="1">The sequence shown here is derived from an EMBL/GenBank/DDBJ whole genome shotgun (WGS) entry which is preliminary data.</text>
</comment>
<dbReference type="InParanoid" id="A0A1Y2E4I2"/>
<sequence length="184" mass="20529">MPNDTTGPPSCSQVHHQTNQCPLLSCWRGDRGGQDVGRKGIQTSKGHYFSRTIIPYALPSHRPVRRKHRFHQYGLQYVQLLSEDDIPTFGREHTDNPKRLASLQALLKHTEVNGVPKSFKLDGSMSTGGASRRNLRSLIGMRHQAIQVIARHGRCDGGRLTAGVESDNHGRGPMVPELLFHRAL</sequence>
<dbReference type="RefSeq" id="XP_040717432.1">
    <property type="nucleotide sequence ID" value="XM_040853936.1"/>
</dbReference>
<accession>A0A1Y2E4I2</accession>
<evidence type="ECO:0000313" key="2">
    <source>
        <dbReference type="Proteomes" id="UP000193689"/>
    </source>
</evidence>
<dbReference type="AlphaFoldDB" id="A0A1Y2E4I2"/>
<proteinExistence type="predicted"/>
<dbReference type="GeneID" id="63770148"/>
<evidence type="ECO:0000313" key="1">
    <source>
        <dbReference type="EMBL" id="ORY66468.1"/>
    </source>
</evidence>
<reference evidence="1 2" key="1">
    <citation type="submission" date="2016-07" db="EMBL/GenBank/DDBJ databases">
        <title>Pervasive Adenine N6-methylation of Active Genes in Fungi.</title>
        <authorList>
            <consortium name="DOE Joint Genome Institute"/>
            <person name="Mondo S.J."/>
            <person name="Dannebaum R.O."/>
            <person name="Kuo R.C."/>
            <person name="Labutti K."/>
            <person name="Haridas S."/>
            <person name="Kuo A."/>
            <person name="Salamov A."/>
            <person name="Ahrendt S.R."/>
            <person name="Lipzen A."/>
            <person name="Sullivan W."/>
            <person name="Andreopoulos W.B."/>
            <person name="Clum A."/>
            <person name="Lindquist E."/>
            <person name="Daum C."/>
            <person name="Ramamoorthy G.K."/>
            <person name="Gryganskyi A."/>
            <person name="Culley D."/>
            <person name="Magnuson J.K."/>
            <person name="James T.Y."/>
            <person name="O'Malley M.A."/>
            <person name="Stajich J.E."/>
            <person name="Spatafora J.W."/>
            <person name="Visel A."/>
            <person name="Grigoriev I.V."/>
        </authorList>
    </citation>
    <scope>NUCLEOTIDE SEQUENCE [LARGE SCALE GENOMIC DNA]</scope>
    <source>
        <strain evidence="1 2">CBS 129021</strain>
    </source>
</reference>
<organism evidence="1 2">
    <name type="scientific">Pseudomassariella vexata</name>
    <dbReference type="NCBI Taxonomy" id="1141098"/>
    <lineage>
        <taxon>Eukaryota</taxon>
        <taxon>Fungi</taxon>
        <taxon>Dikarya</taxon>
        <taxon>Ascomycota</taxon>
        <taxon>Pezizomycotina</taxon>
        <taxon>Sordariomycetes</taxon>
        <taxon>Xylariomycetidae</taxon>
        <taxon>Amphisphaeriales</taxon>
        <taxon>Pseudomassariaceae</taxon>
        <taxon>Pseudomassariella</taxon>
    </lineage>
</organism>
<name>A0A1Y2E4I2_9PEZI</name>
<gene>
    <name evidence="1" type="ORF">BCR38DRAFT_180862</name>
</gene>